<reference evidence="2 3" key="1">
    <citation type="journal article" date="2015" name="Genome Biol. Evol.">
        <title>Comparative Genomics of a Bacterivorous Green Alga Reveals Evolutionary Causalities and Consequences of Phago-Mixotrophic Mode of Nutrition.</title>
        <authorList>
            <person name="Burns J.A."/>
            <person name="Paasch A."/>
            <person name="Narechania A."/>
            <person name="Kim E."/>
        </authorList>
    </citation>
    <scope>NUCLEOTIDE SEQUENCE [LARGE SCALE GENOMIC DNA]</scope>
    <source>
        <strain evidence="2 3">PLY_AMNH</strain>
    </source>
</reference>
<organism evidence="2 3">
    <name type="scientific">Cymbomonas tetramitiformis</name>
    <dbReference type="NCBI Taxonomy" id="36881"/>
    <lineage>
        <taxon>Eukaryota</taxon>
        <taxon>Viridiplantae</taxon>
        <taxon>Chlorophyta</taxon>
        <taxon>Pyramimonadophyceae</taxon>
        <taxon>Pyramimonadales</taxon>
        <taxon>Pyramimonadaceae</taxon>
        <taxon>Cymbomonas</taxon>
    </lineage>
</organism>
<feature type="region of interest" description="Disordered" evidence="1">
    <location>
        <begin position="1"/>
        <end position="20"/>
    </location>
</feature>
<accession>A0AAE0GTP5</accession>
<evidence type="ECO:0000256" key="1">
    <source>
        <dbReference type="SAM" id="MobiDB-lite"/>
    </source>
</evidence>
<gene>
    <name evidence="2" type="ORF">CYMTET_8354</name>
</gene>
<name>A0AAE0GTP5_9CHLO</name>
<dbReference type="AlphaFoldDB" id="A0AAE0GTP5"/>
<comment type="caution">
    <text evidence="2">The sequence shown here is derived from an EMBL/GenBank/DDBJ whole genome shotgun (WGS) entry which is preliminary data.</text>
</comment>
<evidence type="ECO:0000313" key="2">
    <source>
        <dbReference type="EMBL" id="KAK3283977.1"/>
    </source>
</evidence>
<keyword evidence="3" id="KW-1185">Reference proteome</keyword>
<evidence type="ECO:0000313" key="3">
    <source>
        <dbReference type="Proteomes" id="UP001190700"/>
    </source>
</evidence>
<sequence length="171" mass="19009">MEACNSDHLMNDEEQKDLQSQGYATAVVNLNKRTKDAIKRGDTEGAEALQEKANEAEKILKELVGSTEAARYIAMPVLRSGKRTSPSIEEALQETTGCIEVSAMSHERPSSARDVIVKENDSGLVKTLVSAKPVYAVDSKHNERWDTLHRSSQIIRSKEALILFCQDIQEH</sequence>
<protein>
    <submittedName>
        <fullName evidence="2">Uncharacterized protein</fullName>
    </submittedName>
</protein>
<proteinExistence type="predicted"/>
<dbReference type="EMBL" id="LGRX02002562">
    <property type="protein sequence ID" value="KAK3283977.1"/>
    <property type="molecule type" value="Genomic_DNA"/>
</dbReference>
<dbReference type="Proteomes" id="UP001190700">
    <property type="component" value="Unassembled WGS sequence"/>
</dbReference>